<dbReference type="Pfam" id="PF13812">
    <property type="entry name" value="PPR_3"/>
    <property type="match status" value="1"/>
</dbReference>
<feature type="repeat" description="PPR" evidence="2">
    <location>
        <begin position="309"/>
        <end position="343"/>
    </location>
</feature>
<dbReference type="Pfam" id="PF01535">
    <property type="entry name" value="PPR"/>
    <property type="match status" value="3"/>
</dbReference>
<keyword evidence="1" id="KW-0677">Repeat</keyword>
<evidence type="ECO:0000313" key="3">
    <source>
        <dbReference type="EMBL" id="KAJ4980916.1"/>
    </source>
</evidence>
<comment type="caution">
    <text evidence="3">The sequence shown here is derived from an EMBL/GenBank/DDBJ whole genome shotgun (WGS) entry which is preliminary data.</text>
</comment>
<dbReference type="InterPro" id="IPR002885">
    <property type="entry name" value="PPR_rpt"/>
</dbReference>
<dbReference type="AlphaFoldDB" id="A0A9Q0L310"/>
<dbReference type="Gene3D" id="1.25.40.10">
    <property type="entry name" value="Tetratricopeptide repeat domain"/>
    <property type="match status" value="3"/>
</dbReference>
<feature type="repeat" description="PPR" evidence="2">
    <location>
        <begin position="167"/>
        <end position="201"/>
    </location>
</feature>
<feature type="repeat" description="PPR" evidence="2">
    <location>
        <begin position="416"/>
        <end position="450"/>
    </location>
</feature>
<dbReference type="PANTHER" id="PTHR47003:SF3">
    <property type="entry name" value="SMALL RIBOSOMAL SUBUNIT PROTEIN MS81 (RPPR8)"/>
    <property type="match status" value="1"/>
</dbReference>
<evidence type="ECO:0008006" key="5">
    <source>
        <dbReference type="Google" id="ProtNLM"/>
    </source>
</evidence>
<reference evidence="3" key="1">
    <citation type="journal article" date="2023" name="Plant J.">
        <title>The genome of the king protea, Protea cynaroides.</title>
        <authorList>
            <person name="Chang J."/>
            <person name="Duong T.A."/>
            <person name="Schoeman C."/>
            <person name="Ma X."/>
            <person name="Roodt D."/>
            <person name="Barker N."/>
            <person name="Li Z."/>
            <person name="Van de Peer Y."/>
            <person name="Mizrachi E."/>
        </authorList>
    </citation>
    <scope>NUCLEOTIDE SEQUENCE</scope>
    <source>
        <tissue evidence="3">Young leaves</tissue>
    </source>
</reference>
<dbReference type="EMBL" id="JAMYWD010000001">
    <property type="protein sequence ID" value="KAJ4980916.1"/>
    <property type="molecule type" value="Genomic_DNA"/>
</dbReference>
<dbReference type="PANTHER" id="PTHR47003">
    <property type="entry name" value="OS01G0970900 PROTEIN"/>
    <property type="match status" value="1"/>
</dbReference>
<dbReference type="InterPro" id="IPR044578">
    <property type="entry name" value="BIR6-like"/>
</dbReference>
<protein>
    <recommendedName>
        <fullName evidence="5">Pentatricopeptide repeat-containing protein</fullName>
    </recommendedName>
</protein>
<feature type="repeat" description="PPR" evidence="2">
    <location>
        <begin position="32"/>
        <end position="66"/>
    </location>
</feature>
<name>A0A9Q0L310_9MAGN</name>
<gene>
    <name evidence="3" type="ORF">NE237_031753</name>
</gene>
<sequence>MALTVLKNLDGSPEVARRFFDWISETHSEKVSSKTYNLLLGNLGRKDHVKEFWDLVEIMRQKGYGVSKGTFNKVSEIFGKEGMASDIDKLKGLFVTKSGDNTEMCSKVCKIIRQDEWTEDVEKSLRDLDVSVSSDFVTMVLGRLRLYPIKALMFFRWIEADHSFQHNKETYNAMARVLGREDCIEKFWDVVNEMKVGGYEMEKETYVKVYQQFYQRKMIKEAVDLYEFAMNGANKPPNQDCTFLLKKIVSGRKLDMDMFSRVVRIFTEGGNDLKWSTFDAIFKSLSSVDRLGECSKILKVMEKGGLVGNIAFYGEIVSRLSRVGKLDEANEILNYMEASGLNPDFKMWASLISGHCVAADLDKAHSCFLELVEKKGVADAGYAFEVLVDGFCRKNRGADMCKYLIELVNGKELRPWRSTYKILIGYLLVQGNFKEALSLLGLMKENDYPPLLDPFISFISKSGTGDDALNFLKAIKSKSFPSTSVFLLMFEAFFKAGRHDEAHNCLSKCPGYIRNHADVLSLFYTMKPVGAVATTAAVTA</sequence>
<dbReference type="InterPro" id="IPR011990">
    <property type="entry name" value="TPR-like_helical_dom_sf"/>
</dbReference>
<keyword evidence="4" id="KW-1185">Reference proteome</keyword>
<dbReference type="NCBIfam" id="TIGR00756">
    <property type="entry name" value="PPR"/>
    <property type="match status" value="2"/>
</dbReference>
<accession>A0A9Q0L310</accession>
<proteinExistence type="predicted"/>
<dbReference type="OrthoDB" id="777957at2759"/>
<evidence type="ECO:0000256" key="2">
    <source>
        <dbReference type="PROSITE-ProRule" id="PRU00708"/>
    </source>
</evidence>
<organism evidence="3 4">
    <name type="scientific">Protea cynaroides</name>
    <dbReference type="NCBI Taxonomy" id="273540"/>
    <lineage>
        <taxon>Eukaryota</taxon>
        <taxon>Viridiplantae</taxon>
        <taxon>Streptophyta</taxon>
        <taxon>Embryophyta</taxon>
        <taxon>Tracheophyta</taxon>
        <taxon>Spermatophyta</taxon>
        <taxon>Magnoliopsida</taxon>
        <taxon>Proteales</taxon>
        <taxon>Proteaceae</taxon>
        <taxon>Protea</taxon>
    </lineage>
</organism>
<evidence type="ECO:0000256" key="1">
    <source>
        <dbReference type="ARBA" id="ARBA00022737"/>
    </source>
</evidence>
<dbReference type="GO" id="GO:0008380">
    <property type="term" value="P:RNA splicing"/>
    <property type="evidence" value="ECO:0007669"/>
    <property type="project" value="InterPro"/>
</dbReference>
<dbReference type="PROSITE" id="PS51375">
    <property type="entry name" value="PPR"/>
    <property type="match status" value="4"/>
</dbReference>
<dbReference type="Proteomes" id="UP001141806">
    <property type="component" value="Unassembled WGS sequence"/>
</dbReference>
<evidence type="ECO:0000313" key="4">
    <source>
        <dbReference type="Proteomes" id="UP001141806"/>
    </source>
</evidence>